<evidence type="ECO:0000313" key="2">
    <source>
        <dbReference type="Proteomes" id="UP001184230"/>
    </source>
</evidence>
<keyword evidence="2" id="KW-1185">Reference proteome</keyword>
<reference evidence="1 2" key="1">
    <citation type="submission" date="2023-07" db="EMBL/GenBank/DDBJ databases">
        <title>Sorghum-associated microbial communities from plants grown in Nebraska, USA.</title>
        <authorList>
            <person name="Schachtman D."/>
        </authorList>
    </citation>
    <scope>NUCLEOTIDE SEQUENCE [LARGE SCALE GENOMIC DNA]</scope>
    <source>
        <strain evidence="1 2">DS1781</strain>
    </source>
</reference>
<dbReference type="Gene3D" id="3.40.50.2000">
    <property type="entry name" value="Glycogen Phosphorylase B"/>
    <property type="match status" value="1"/>
</dbReference>
<sequence>MSDVARIAYIDHSFHRTTRSTEFLPEILRRHGHVVEQFWDDAWQGGPPVAWREVASHDVVIMFQSFCLPDGPYFRQAHPNVVYIPMLDQFGLWQGPIYNLSAFWEPFQGSKVLNFSNALQSMTTAFGIASHFVRYYQPVTPPPAPVQAGLHGFFWLRRELQLPWKTIRQLIEGARFDSFHIHLATDPGTPAPQLPSAEDIDRHHITTSTWFEHKADLLAVMERANVYFAPRAEEGIGQSFLEAMGRSQCVVAPNQGTMNEYILPGVNGLLFDIRNPRPLDFSDIARLGARARESTVAGRAAWEQAEEDLVRFILTPSARLYEGRYQHAFAAASAPSDAPSAEPVAASPFVRLRAFSQRHAFFRSTRFIWHPMIRLARQLLGR</sequence>
<comment type="caution">
    <text evidence="1">The sequence shown here is derived from an EMBL/GenBank/DDBJ whole genome shotgun (WGS) entry which is preliminary data.</text>
</comment>
<name>A0ABU1NBX8_9BURK</name>
<organism evidence="1 2">
    <name type="scientific">Variovorax soli</name>
    <dbReference type="NCBI Taxonomy" id="376815"/>
    <lineage>
        <taxon>Bacteria</taxon>
        <taxon>Pseudomonadati</taxon>
        <taxon>Pseudomonadota</taxon>
        <taxon>Betaproteobacteria</taxon>
        <taxon>Burkholderiales</taxon>
        <taxon>Comamonadaceae</taxon>
        <taxon>Variovorax</taxon>
    </lineage>
</organism>
<evidence type="ECO:0000313" key="1">
    <source>
        <dbReference type="EMBL" id="MDR6535967.1"/>
    </source>
</evidence>
<proteinExistence type="predicted"/>
<dbReference type="SUPFAM" id="SSF53756">
    <property type="entry name" value="UDP-Glycosyltransferase/glycogen phosphorylase"/>
    <property type="match status" value="1"/>
</dbReference>
<dbReference type="EMBL" id="JAVDRF010000003">
    <property type="protein sequence ID" value="MDR6535967.1"/>
    <property type="molecule type" value="Genomic_DNA"/>
</dbReference>
<dbReference type="Pfam" id="PF13692">
    <property type="entry name" value="Glyco_trans_1_4"/>
    <property type="match status" value="1"/>
</dbReference>
<accession>A0ABU1NBX8</accession>
<evidence type="ECO:0008006" key="3">
    <source>
        <dbReference type="Google" id="ProtNLM"/>
    </source>
</evidence>
<gene>
    <name evidence="1" type="ORF">J2739_001737</name>
</gene>
<dbReference type="Proteomes" id="UP001184230">
    <property type="component" value="Unassembled WGS sequence"/>
</dbReference>
<protein>
    <recommendedName>
        <fullName evidence="3">Glycosyl transferases group 1</fullName>
    </recommendedName>
</protein>